<dbReference type="AlphaFoldDB" id="A0A6G1LHT4"/>
<dbReference type="GO" id="GO:0000182">
    <property type="term" value="F:rDNA binding"/>
    <property type="evidence" value="ECO:0007669"/>
    <property type="project" value="TreeGrafter"/>
</dbReference>
<dbReference type="OrthoDB" id="2240312at2759"/>
<keyword evidence="2" id="KW-1185">Reference proteome</keyword>
<reference evidence="1" key="1">
    <citation type="journal article" date="2020" name="Stud. Mycol.">
        <title>101 Dothideomycetes genomes: a test case for predicting lifestyles and emergence of pathogens.</title>
        <authorList>
            <person name="Haridas S."/>
            <person name="Albert R."/>
            <person name="Binder M."/>
            <person name="Bloem J."/>
            <person name="Labutti K."/>
            <person name="Salamov A."/>
            <person name="Andreopoulos B."/>
            <person name="Baker S."/>
            <person name="Barry K."/>
            <person name="Bills G."/>
            <person name="Bluhm B."/>
            <person name="Cannon C."/>
            <person name="Castanera R."/>
            <person name="Culley D."/>
            <person name="Daum C."/>
            <person name="Ezra D."/>
            <person name="Gonzalez J."/>
            <person name="Henrissat B."/>
            <person name="Kuo A."/>
            <person name="Liang C."/>
            <person name="Lipzen A."/>
            <person name="Lutzoni F."/>
            <person name="Magnuson J."/>
            <person name="Mondo S."/>
            <person name="Nolan M."/>
            <person name="Ohm R."/>
            <person name="Pangilinan J."/>
            <person name="Park H.-J."/>
            <person name="Ramirez L."/>
            <person name="Alfaro M."/>
            <person name="Sun H."/>
            <person name="Tritt A."/>
            <person name="Yoshinaga Y."/>
            <person name="Zwiers L.-H."/>
            <person name="Turgeon B."/>
            <person name="Goodwin S."/>
            <person name="Spatafora J."/>
            <person name="Crous P."/>
            <person name="Grigoriev I."/>
        </authorList>
    </citation>
    <scope>NUCLEOTIDE SEQUENCE</scope>
    <source>
        <strain evidence="1">CBS 116005</strain>
    </source>
</reference>
<dbReference type="Proteomes" id="UP000799436">
    <property type="component" value="Unassembled WGS sequence"/>
</dbReference>
<dbReference type="InterPro" id="IPR039601">
    <property type="entry name" value="Rrn5"/>
</dbReference>
<gene>
    <name evidence="1" type="ORF">EJ03DRAFT_267457</name>
</gene>
<name>A0A6G1LHT4_9PEZI</name>
<evidence type="ECO:0000313" key="1">
    <source>
        <dbReference type="EMBL" id="KAF2772180.1"/>
    </source>
</evidence>
<evidence type="ECO:0000313" key="2">
    <source>
        <dbReference type="Proteomes" id="UP000799436"/>
    </source>
</evidence>
<proteinExistence type="predicted"/>
<dbReference type="EMBL" id="ML995816">
    <property type="protein sequence ID" value="KAF2772180.1"/>
    <property type="molecule type" value="Genomic_DNA"/>
</dbReference>
<dbReference type="GO" id="GO:0000500">
    <property type="term" value="C:RNA polymerase I upstream activating factor complex"/>
    <property type="evidence" value="ECO:0007669"/>
    <property type="project" value="InterPro"/>
</dbReference>
<accession>A0A6G1LHT4</accession>
<evidence type="ECO:0008006" key="3">
    <source>
        <dbReference type="Google" id="ProtNLM"/>
    </source>
</evidence>
<dbReference type="CDD" id="cd00167">
    <property type="entry name" value="SANT"/>
    <property type="match status" value="1"/>
</dbReference>
<dbReference type="GO" id="GO:0042790">
    <property type="term" value="P:nucleolar large rRNA transcription by RNA polymerase I"/>
    <property type="evidence" value="ECO:0007669"/>
    <property type="project" value="InterPro"/>
</dbReference>
<feature type="non-terminal residue" evidence="1">
    <location>
        <position position="195"/>
    </location>
</feature>
<dbReference type="PANTHER" id="PTHR28079:SF1">
    <property type="entry name" value="RNA POLYMERASE I-SPECIFIC TRANSCRIPTION INITIATION FACTOR RRN5"/>
    <property type="match status" value="1"/>
</dbReference>
<organism evidence="1 2">
    <name type="scientific">Teratosphaeria nubilosa</name>
    <dbReference type="NCBI Taxonomy" id="161662"/>
    <lineage>
        <taxon>Eukaryota</taxon>
        <taxon>Fungi</taxon>
        <taxon>Dikarya</taxon>
        <taxon>Ascomycota</taxon>
        <taxon>Pezizomycotina</taxon>
        <taxon>Dothideomycetes</taxon>
        <taxon>Dothideomycetidae</taxon>
        <taxon>Mycosphaerellales</taxon>
        <taxon>Teratosphaeriaceae</taxon>
        <taxon>Teratosphaeria</taxon>
    </lineage>
</organism>
<dbReference type="GO" id="GO:0001181">
    <property type="term" value="F:RNA polymerase I general transcription initiation factor activity"/>
    <property type="evidence" value="ECO:0007669"/>
    <property type="project" value="TreeGrafter"/>
</dbReference>
<dbReference type="PANTHER" id="PTHR28079">
    <property type="entry name" value="RNA POLYMERASE I-SPECIFIC TRANSCRIPTION INITIATION FACTOR RRN5"/>
    <property type="match status" value="1"/>
</dbReference>
<dbReference type="GO" id="GO:0006361">
    <property type="term" value="P:transcription initiation at RNA polymerase I promoter"/>
    <property type="evidence" value="ECO:0007669"/>
    <property type="project" value="TreeGrafter"/>
</dbReference>
<sequence length="195" mass="21220">MKFPTYRHVLNDMIDETAGRTSNYSYGIGPSQIGASHWTAAEKDALFRKLAICGAGDLHSLSASLGTKSEAEINVYLKLLQDGVLEARATLPSEQNASATDVPSAYEVGPLCEAELESAAGSLKNVDQSDEPAIFRSAFEDFYNIAVSLTRRLVQATIFQTMTRLRASDGSRMAWTPEPLVREKDVKTAVDILGM</sequence>
<dbReference type="InterPro" id="IPR001005">
    <property type="entry name" value="SANT/Myb"/>
</dbReference>
<protein>
    <recommendedName>
        <fullName evidence="3">Myb-like domain-containing protein</fullName>
    </recommendedName>
</protein>